<dbReference type="EMBL" id="JBHSNF010000003">
    <property type="protein sequence ID" value="MFC5527232.1"/>
    <property type="molecule type" value="Genomic_DNA"/>
</dbReference>
<organism evidence="3 4">
    <name type="scientific">Rhodanobacter ginsengisoli</name>
    <dbReference type="NCBI Taxonomy" id="418646"/>
    <lineage>
        <taxon>Bacteria</taxon>
        <taxon>Pseudomonadati</taxon>
        <taxon>Pseudomonadota</taxon>
        <taxon>Gammaproteobacteria</taxon>
        <taxon>Lysobacterales</taxon>
        <taxon>Rhodanobacteraceae</taxon>
        <taxon>Rhodanobacter</taxon>
    </lineage>
</organism>
<evidence type="ECO:0000256" key="1">
    <source>
        <dbReference type="SAM" id="MobiDB-lite"/>
    </source>
</evidence>
<comment type="caution">
    <text evidence="3">The sequence shown here is derived from an EMBL/GenBank/DDBJ whole genome shotgun (WGS) entry which is preliminary data.</text>
</comment>
<gene>
    <name evidence="3" type="ORF">ACFPPA_15940</name>
</gene>
<feature type="transmembrane region" description="Helical" evidence="2">
    <location>
        <begin position="513"/>
        <end position="532"/>
    </location>
</feature>
<feature type="region of interest" description="Disordered" evidence="1">
    <location>
        <begin position="1375"/>
        <end position="1397"/>
    </location>
</feature>
<name>A0ABW0QUK7_9GAMM</name>
<dbReference type="Proteomes" id="UP001596114">
    <property type="component" value="Unassembled WGS sequence"/>
</dbReference>
<sequence length="1397" mass="150221">MSGRSWGLLRLGLSVWLGLLLVAPLPAQDIPPPLRDWQGWVLHDVPRHDCPFLANQMPTPGTYQCAWPGRLTIDAGQDGGRFSLQVHVDAPSWVALPGDGRNWPQQVSANRQAATVLQRGGVPMLWLTPGDYRLSGVLPWSTRPARLRVPAAIGLVALQVDGAAVTRIERHGEQLTLGEAAAAQQASDALALRVYRRLQDGLPATLQTRLQFNVTGSAREQLLGPALPAGFVATALSGNLPARLEGDGRLRVQLRPGQWTVTLDARSVEPLGKVALKLPPAPWPRQEIWSYADDPALRGTRVEGRPIDAAQAGVPGDWAALPAFALDDGAGLAIEQGTRGDEGGQGDQLRLHRQLWLDFDGGGLSVADRLNGELRHHQRLDVSTPWQLQRAAQNGEPLLITQGEHGASGVELRDRQLDLQAGLRLPGHAAAIPSSGWQVPLDGIDATLHLPYGYRLLGAIGADRSPDSWVAQWSLLDLFVVALIALLAGRLLGWPWALLAAGYLALAQHENTAPLWTLAVVLALALLLRALPEGRLRSAARIGTLGVFALAVLWTLPFAASQLQYALHPQLEGGHQGGIQNRIVSANFIEPPAQDELAMNAPQEPELKANQERAAPAPSPASPTGEISENAVQYAPAQQSMLAGGAARGSRLQSVVVTASTITAAQRNGLDQGSRTLIQAGAGMPHWDEGNDYRLGWSGPVTAQQSTRLVIAPAWLVRLLRVAMVVLLAALLAKLVTTLLSPWQGRWASWRRGSAASAALLALMLSTHGAQAQGLPDQQLLAQLRSRLTEAPKCAPACADLAQAQLQIKDDTLDLELDAHIGTPVALALPQADEGLQLLDVAVDGHADAALTRQGDQLLLRLDRGVHRVGLRYRIGAGDTVSLRFPLHPQRVVFSGQGWSADGIDDGRALGDSIALHRTRTGSDGRRLAAAQSFPPYVRLTRTLVLGVDWTVENVVERIAPREGGFSITLPLLPGEHPLGEGVPVKDGRIDITFNANSNVVRWNSRLDHAPQLALKAPGLGERAEVWQIDAAPMWHVDAKGVPTSASDQGLLYQPLPGETLQLAFSQPVAVDGASLAFDGVSMASTAGERATETRLTLQARSTRGGEHAIDLPAGAELLQAQRDGESINLAIRDGKLSLPLLPGSHAYSLRLREPRGISARMHTPTFALHAPVANIDLALQLPQDRWVLWTWGPTDGPAVLYWSQLVVLLLAAWLLARFAPTPLRFRHWLLLGLGFSAFAWSAYALVAAWMILLGLRARGAPAERWSATRFNLLQCALAALTLLALAVLISAVPKGLLGLPDMHVAGNNSSAWNLHWFADQSANALPLGGVFSVSLWVYKIAMLAWALWLANALIGWMRWAFDAWTHGGYWRKREPKRGVTPPQLPPSSEQGAAPDA</sequence>
<feature type="transmembrane region" description="Helical" evidence="2">
    <location>
        <begin position="1273"/>
        <end position="1293"/>
    </location>
</feature>
<keyword evidence="2" id="KW-0472">Membrane</keyword>
<feature type="transmembrane region" description="Helical" evidence="2">
    <location>
        <begin position="538"/>
        <end position="560"/>
    </location>
</feature>
<keyword evidence="2" id="KW-1133">Transmembrane helix</keyword>
<keyword evidence="2" id="KW-0812">Transmembrane</keyword>
<keyword evidence="4" id="KW-1185">Reference proteome</keyword>
<evidence type="ECO:0000313" key="4">
    <source>
        <dbReference type="Proteomes" id="UP001596114"/>
    </source>
</evidence>
<evidence type="ECO:0000313" key="3">
    <source>
        <dbReference type="EMBL" id="MFC5527232.1"/>
    </source>
</evidence>
<reference evidence="4" key="1">
    <citation type="journal article" date="2019" name="Int. J. Syst. Evol. Microbiol.">
        <title>The Global Catalogue of Microorganisms (GCM) 10K type strain sequencing project: providing services to taxonomists for standard genome sequencing and annotation.</title>
        <authorList>
            <consortium name="The Broad Institute Genomics Platform"/>
            <consortium name="The Broad Institute Genome Sequencing Center for Infectious Disease"/>
            <person name="Wu L."/>
            <person name="Ma J."/>
        </authorList>
    </citation>
    <scope>NUCLEOTIDE SEQUENCE [LARGE SCALE GENOMIC DNA]</scope>
    <source>
        <strain evidence="4">CGMCC 1.16619</strain>
    </source>
</reference>
<protein>
    <submittedName>
        <fullName evidence="3">Uncharacterized protein</fullName>
    </submittedName>
</protein>
<evidence type="ECO:0000256" key="2">
    <source>
        <dbReference type="SAM" id="Phobius"/>
    </source>
</evidence>
<proteinExistence type="predicted"/>
<accession>A0ABW0QUK7</accession>
<feature type="transmembrane region" description="Helical" evidence="2">
    <location>
        <begin position="1337"/>
        <end position="1357"/>
    </location>
</feature>
<feature type="transmembrane region" description="Helical" evidence="2">
    <location>
        <begin position="1229"/>
        <end position="1253"/>
    </location>
</feature>
<dbReference type="RefSeq" id="WP_377321667.1">
    <property type="nucleotide sequence ID" value="NZ_JBHSNF010000003.1"/>
</dbReference>
<feature type="region of interest" description="Disordered" evidence="1">
    <location>
        <begin position="607"/>
        <end position="627"/>
    </location>
</feature>
<feature type="transmembrane region" description="Helical" evidence="2">
    <location>
        <begin position="478"/>
        <end position="506"/>
    </location>
</feature>